<keyword evidence="2" id="KW-1185">Reference proteome</keyword>
<comment type="caution">
    <text evidence="1">The sequence shown here is derived from an EMBL/GenBank/DDBJ whole genome shotgun (WGS) entry which is preliminary data.</text>
</comment>
<name>A0ACB8CVD8_DERSI</name>
<gene>
    <name evidence="1" type="ORF">HPB49_005090</name>
</gene>
<proteinExistence type="predicted"/>
<organism evidence="1 2">
    <name type="scientific">Dermacentor silvarum</name>
    <name type="common">Tick</name>
    <dbReference type="NCBI Taxonomy" id="543639"/>
    <lineage>
        <taxon>Eukaryota</taxon>
        <taxon>Metazoa</taxon>
        <taxon>Ecdysozoa</taxon>
        <taxon>Arthropoda</taxon>
        <taxon>Chelicerata</taxon>
        <taxon>Arachnida</taxon>
        <taxon>Acari</taxon>
        <taxon>Parasitiformes</taxon>
        <taxon>Ixodida</taxon>
        <taxon>Ixodoidea</taxon>
        <taxon>Ixodidae</taxon>
        <taxon>Rhipicephalinae</taxon>
        <taxon>Dermacentor</taxon>
    </lineage>
</organism>
<dbReference type="EMBL" id="CM023473">
    <property type="protein sequence ID" value="KAH7953145.1"/>
    <property type="molecule type" value="Genomic_DNA"/>
</dbReference>
<evidence type="ECO:0000313" key="1">
    <source>
        <dbReference type="EMBL" id="KAH7953145.1"/>
    </source>
</evidence>
<accession>A0ACB8CVD8</accession>
<reference evidence="1" key="1">
    <citation type="submission" date="2020-05" db="EMBL/GenBank/DDBJ databases">
        <title>Large-scale comparative analyses of tick genomes elucidate their genetic diversity and vector capacities.</title>
        <authorList>
            <person name="Jia N."/>
            <person name="Wang J."/>
            <person name="Shi W."/>
            <person name="Du L."/>
            <person name="Sun Y."/>
            <person name="Zhan W."/>
            <person name="Jiang J."/>
            <person name="Wang Q."/>
            <person name="Zhang B."/>
            <person name="Ji P."/>
            <person name="Sakyi L.B."/>
            <person name="Cui X."/>
            <person name="Yuan T."/>
            <person name="Jiang B."/>
            <person name="Yang W."/>
            <person name="Lam T.T.-Y."/>
            <person name="Chang Q."/>
            <person name="Ding S."/>
            <person name="Wang X."/>
            <person name="Zhu J."/>
            <person name="Ruan X."/>
            <person name="Zhao L."/>
            <person name="Wei J."/>
            <person name="Que T."/>
            <person name="Du C."/>
            <person name="Cheng J."/>
            <person name="Dai P."/>
            <person name="Han X."/>
            <person name="Huang E."/>
            <person name="Gao Y."/>
            <person name="Liu J."/>
            <person name="Shao H."/>
            <person name="Ye R."/>
            <person name="Li L."/>
            <person name="Wei W."/>
            <person name="Wang X."/>
            <person name="Wang C."/>
            <person name="Yang T."/>
            <person name="Huo Q."/>
            <person name="Li W."/>
            <person name="Guo W."/>
            <person name="Chen H."/>
            <person name="Zhou L."/>
            <person name="Ni X."/>
            <person name="Tian J."/>
            <person name="Zhou Y."/>
            <person name="Sheng Y."/>
            <person name="Liu T."/>
            <person name="Pan Y."/>
            <person name="Xia L."/>
            <person name="Li J."/>
            <person name="Zhao F."/>
            <person name="Cao W."/>
        </authorList>
    </citation>
    <scope>NUCLEOTIDE SEQUENCE</scope>
    <source>
        <strain evidence="1">Dsil-2018</strain>
    </source>
</reference>
<protein>
    <submittedName>
        <fullName evidence="1">Uncharacterized protein</fullName>
    </submittedName>
</protein>
<sequence length="134" mass="14752">MTVPCTDTKHLAAELLFVLCKEKVGRLVKYTGYGNAAGLLARRGLLLGGAGVPYSSDSEDSDTEEYVRNRDHINPVLGCYQPAHESPLQGLSQEQKEHEAMQLPARVGADGRPHPIEHLLELQEDRDLTESESD</sequence>
<evidence type="ECO:0000313" key="2">
    <source>
        <dbReference type="Proteomes" id="UP000821865"/>
    </source>
</evidence>
<dbReference type="Proteomes" id="UP000821865">
    <property type="component" value="Chromosome 4"/>
</dbReference>